<evidence type="ECO:0000313" key="2">
    <source>
        <dbReference type="Proteomes" id="UP000304953"/>
    </source>
</evidence>
<gene>
    <name evidence="1" type="ORF">E5329_11430</name>
</gene>
<dbReference type="Proteomes" id="UP000304953">
    <property type="component" value="Unassembled WGS sequence"/>
</dbReference>
<protein>
    <submittedName>
        <fullName evidence="1">Uncharacterized protein</fullName>
    </submittedName>
</protein>
<sequence>MQKFMVLGLLGLCTWEDVKRKELTLIYILLFGICGVCLHLFYPKCSIYSMLWGMLPGAAMMIVSWITHGKAGIGDGILLVVTGVYLGGMGNLKLFFTGLVLAAFWSLWLLVSGKKKRKDRIAFVPFLLLSYLMMIIRWQI</sequence>
<organism evidence="1 2">
    <name type="scientific">Petralouisia muris</name>
    <dbReference type="NCBI Taxonomy" id="3032872"/>
    <lineage>
        <taxon>Bacteria</taxon>
        <taxon>Bacillati</taxon>
        <taxon>Bacillota</taxon>
        <taxon>Clostridia</taxon>
        <taxon>Lachnospirales</taxon>
        <taxon>Lachnospiraceae</taxon>
        <taxon>Petralouisia</taxon>
    </lineage>
</organism>
<keyword evidence="2" id="KW-1185">Reference proteome</keyword>
<accession>A0AC61RWW0</accession>
<dbReference type="EMBL" id="SRYA01000020">
    <property type="protein sequence ID" value="TGY96076.1"/>
    <property type="molecule type" value="Genomic_DNA"/>
</dbReference>
<comment type="caution">
    <text evidence="1">The sequence shown here is derived from an EMBL/GenBank/DDBJ whole genome shotgun (WGS) entry which is preliminary data.</text>
</comment>
<proteinExistence type="predicted"/>
<name>A0AC61RWW0_9FIRM</name>
<reference evidence="1" key="1">
    <citation type="submission" date="2019-04" db="EMBL/GenBank/DDBJ databases">
        <title>Microbes associate with the intestines of laboratory mice.</title>
        <authorList>
            <person name="Navarre W."/>
            <person name="Wong E."/>
            <person name="Huang K."/>
            <person name="Tropini C."/>
            <person name="Ng K."/>
            <person name="Yu B."/>
        </authorList>
    </citation>
    <scope>NUCLEOTIDE SEQUENCE</scope>
    <source>
        <strain evidence="1">NM01_1-7b</strain>
    </source>
</reference>
<evidence type="ECO:0000313" key="1">
    <source>
        <dbReference type="EMBL" id="TGY96076.1"/>
    </source>
</evidence>